<name>A0A0G4IZ46_PLABS</name>
<feature type="transmembrane region" description="Helical" evidence="2">
    <location>
        <begin position="177"/>
        <end position="196"/>
    </location>
</feature>
<keyword evidence="2" id="KW-0812">Transmembrane</keyword>
<dbReference type="Proteomes" id="UP000039324">
    <property type="component" value="Unassembled WGS sequence"/>
</dbReference>
<geneLocation type="mitochondrion" evidence="4"/>
<keyword evidence="4" id="KW-0496">Mitochondrion</keyword>
<evidence type="ECO:0000313" key="4">
    <source>
        <dbReference type="EMBL" id="SPQ95094.1"/>
    </source>
</evidence>
<feature type="transmembrane region" description="Helical" evidence="2">
    <location>
        <begin position="12"/>
        <end position="33"/>
    </location>
</feature>
<feature type="transmembrane region" description="Helical" evidence="2">
    <location>
        <begin position="230"/>
        <end position="253"/>
    </location>
</feature>
<dbReference type="Pfam" id="PF01770">
    <property type="entry name" value="Folate_carrier"/>
    <property type="match status" value="2"/>
</dbReference>
<dbReference type="GO" id="GO:0090482">
    <property type="term" value="F:vitamin transmembrane transporter activity"/>
    <property type="evidence" value="ECO:0007669"/>
    <property type="project" value="InterPro"/>
</dbReference>
<gene>
    <name evidence="3" type="ORF">PBRA_008050</name>
    <name evidence="4" type="ORF">PLBR_LOCUS2309</name>
</gene>
<comment type="similarity">
    <text evidence="1">Belongs to the reduced folate carrier (RFC) transporter (TC 2.A.48) family.</text>
</comment>
<dbReference type="OrthoDB" id="18814at2759"/>
<feature type="transmembrane region" description="Helical" evidence="2">
    <location>
        <begin position="113"/>
        <end position="134"/>
    </location>
</feature>
<keyword evidence="5" id="KW-1185">Reference proteome</keyword>
<dbReference type="AlphaFoldDB" id="A0A0G4IZ46"/>
<feature type="transmembrane region" description="Helical" evidence="2">
    <location>
        <begin position="325"/>
        <end position="349"/>
    </location>
</feature>
<protein>
    <recommendedName>
        <fullName evidence="7">Major facilitator superfamily (MFS) profile domain-containing protein</fullName>
    </recommendedName>
</protein>
<feature type="transmembrane region" description="Helical" evidence="2">
    <location>
        <begin position="299"/>
        <end position="319"/>
    </location>
</feature>
<dbReference type="Gene3D" id="1.20.1250.20">
    <property type="entry name" value="MFS general substrate transporter like domains"/>
    <property type="match status" value="1"/>
</dbReference>
<feature type="transmembrane region" description="Helical" evidence="2">
    <location>
        <begin position="391"/>
        <end position="412"/>
    </location>
</feature>
<dbReference type="SUPFAM" id="SSF103473">
    <property type="entry name" value="MFS general substrate transporter"/>
    <property type="match status" value="1"/>
</dbReference>
<keyword evidence="2" id="KW-1133">Transmembrane helix</keyword>
<dbReference type="PANTHER" id="PTHR10686">
    <property type="entry name" value="FOLATE TRANSPORTER"/>
    <property type="match status" value="1"/>
</dbReference>
<dbReference type="OMA" id="DIWACYA"/>
<feature type="transmembrane region" description="Helical" evidence="2">
    <location>
        <begin position="361"/>
        <end position="385"/>
    </location>
</feature>
<proteinExistence type="inferred from homology"/>
<keyword evidence="2" id="KW-0472">Membrane</keyword>
<evidence type="ECO:0000256" key="2">
    <source>
        <dbReference type="SAM" id="Phobius"/>
    </source>
</evidence>
<feature type="transmembrane region" description="Helical" evidence="2">
    <location>
        <begin position="81"/>
        <end position="101"/>
    </location>
</feature>
<reference evidence="3 5" key="1">
    <citation type="submission" date="2015-02" db="EMBL/GenBank/DDBJ databases">
        <authorList>
            <person name="Chooi Y.-H."/>
        </authorList>
    </citation>
    <scope>NUCLEOTIDE SEQUENCE [LARGE SCALE GENOMIC DNA]</scope>
    <source>
        <strain evidence="3">E3</strain>
    </source>
</reference>
<evidence type="ECO:0000313" key="3">
    <source>
        <dbReference type="EMBL" id="CEP00316.1"/>
    </source>
</evidence>
<dbReference type="GO" id="GO:0005886">
    <property type="term" value="C:plasma membrane"/>
    <property type="evidence" value="ECO:0007669"/>
    <property type="project" value="TreeGrafter"/>
</dbReference>
<evidence type="ECO:0000256" key="1">
    <source>
        <dbReference type="ARBA" id="ARBA00005773"/>
    </source>
</evidence>
<dbReference type="InterPro" id="IPR036259">
    <property type="entry name" value="MFS_trans_sf"/>
</dbReference>
<feature type="transmembrane region" description="Helical" evidence="2">
    <location>
        <begin position="146"/>
        <end position="165"/>
    </location>
</feature>
<accession>A0A0G4IZ46</accession>
<dbReference type="EMBL" id="OVEO01000003">
    <property type="protein sequence ID" value="SPQ95094.1"/>
    <property type="molecule type" value="Genomic_DNA"/>
</dbReference>
<evidence type="ECO:0008006" key="7">
    <source>
        <dbReference type="Google" id="ProtNLM"/>
    </source>
</evidence>
<sequence>MAETASTAANDRAPYAVCAFLMGVAVFLSISPIESYLPEYLRTHVGLSLEQINGDIWPIYNYAFVIGIVPLSVISEYLSGYTVVIALSIMLRLLSSLIIRFGAPGSLMTQQAAMVALGVSAACKGPFIAFVYTLLPSRHYQMVTGWMRAGNLAAHVAGGLLGYLFKSTLDAPWSTFFNVQQSSICVSFLFLVLAIISSKFVIKKAGSADIVSTAPIVKSVAQLRKLIGELYPTSTIALWSIWACCAFALFDLIAGYHSTLYLTIDRSANKNGIVLAVSRVSSALTTLAVSHTSFSVDRFGLPIVSVGSLIIACLTLASGFATNIYVSYCCLIVICSMFECLFCLARSYIAIETPRPLRGIAIFFNTVAALIIEAGLQMACGPWMFALSIRVKFLVFGVLFAALSVGIAIGHWSRSSSTPEKSTTVGNVEIA</sequence>
<dbReference type="PANTHER" id="PTHR10686:SF18">
    <property type="entry name" value="IP11787P-RELATED"/>
    <property type="match status" value="1"/>
</dbReference>
<dbReference type="InterPro" id="IPR002666">
    <property type="entry name" value="Folate_carrier"/>
</dbReference>
<dbReference type="Proteomes" id="UP000290189">
    <property type="component" value="Unassembled WGS sequence"/>
</dbReference>
<reference evidence="4 6" key="2">
    <citation type="submission" date="2018-03" db="EMBL/GenBank/DDBJ databases">
        <authorList>
            <person name="Fogelqvist J."/>
        </authorList>
    </citation>
    <scope>NUCLEOTIDE SEQUENCE [LARGE SCALE GENOMIC DNA]</scope>
</reference>
<evidence type="ECO:0000313" key="6">
    <source>
        <dbReference type="Proteomes" id="UP000290189"/>
    </source>
</evidence>
<dbReference type="EMBL" id="CDSF01000100">
    <property type="protein sequence ID" value="CEP00316.1"/>
    <property type="molecule type" value="Genomic_DNA"/>
</dbReference>
<evidence type="ECO:0000313" key="5">
    <source>
        <dbReference type="Proteomes" id="UP000039324"/>
    </source>
</evidence>
<organism evidence="3 5">
    <name type="scientific">Plasmodiophora brassicae</name>
    <name type="common">Clubroot disease agent</name>
    <dbReference type="NCBI Taxonomy" id="37360"/>
    <lineage>
        <taxon>Eukaryota</taxon>
        <taxon>Sar</taxon>
        <taxon>Rhizaria</taxon>
        <taxon>Endomyxa</taxon>
        <taxon>Phytomyxea</taxon>
        <taxon>Plasmodiophorida</taxon>
        <taxon>Plasmodiophoridae</taxon>
        <taxon>Plasmodiophora</taxon>
    </lineage>
</organism>
<feature type="transmembrane region" description="Helical" evidence="2">
    <location>
        <begin position="56"/>
        <end position="74"/>
    </location>
</feature>